<keyword evidence="3" id="KW-1185">Reference proteome</keyword>
<name>A0A1C3XGZ1_9BRAD</name>
<dbReference type="InterPro" id="IPR050266">
    <property type="entry name" value="AB_hydrolase_sf"/>
</dbReference>
<dbReference type="EMBL" id="FMAI01000015">
    <property type="protein sequence ID" value="SCB51523.1"/>
    <property type="molecule type" value="Genomic_DNA"/>
</dbReference>
<dbReference type="InterPro" id="IPR029058">
    <property type="entry name" value="AB_hydrolase_fold"/>
</dbReference>
<feature type="domain" description="AB hydrolase-1" evidence="1">
    <location>
        <begin position="22"/>
        <end position="271"/>
    </location>
</feature>
<evidence type="ECO:0000313" key="3">
    <source>
        <dbReference type="Proteomes" id="UP000199184"/>
    </source>
</evidence>
<dbReference type="Gene3D" id="3.40.50.1820">
    <property type="entry name" value="alpha/beta hydrolase"/>
    <property type="match status" value="1"/>
</dbReference>
<reference evidence="3" key="1">
    <citation type="submission" date="2016-08" db="EMBL/GenBank/DDBJ databases">
        <authorList>
            <person name="Varghese N."/>
            <person name="Submissions Spin"/>
        </authorList>
    </citation>
    <scope>NUCLEOTIDE SEQUENCE [LARGE SCALE GENOMIC DNA]</scope>
    <source>
        <strain evidence="3">ERR11</strain>
    </source>
</reference>
<proteinExistence type="predicted"/>
<dbReference type="SUPFAM" id="SSF53474">
    <property type="entry name" value="alpha/beta-Hydrolases"/>
    <property type="match status" value="1"/>
</dbReference>
<dbReference type="InterPro" id="IPR000073">
    <property type="entry name" value="AB_hydrolase_1"/>
</dbReference>
<dbReference type="Proteomes" id="UP000199184">
    <property type="component" value="Unassembled WGS sequence"/>
</dbReference>
<dbReference type="AlphaFoldDB" id="A0A1C3XGZ1"/>
<dbReference type="RefSeq" id="WP_091963673.1">
    <property type="nucleotide sequence ID" value="NZ_FMAI01000015.1"/>
</dbReference>
<evidence type="ECO:0000313" key="2">
    <source>
        <dbReference type="EMBL" id="SCB51523.1"/>
    </source>
</evidence>
<gene>
    <name evidence="2" type="ORF">GA0061098_1015208</name>
</gene>
<dbReference type="PANTHER" id="PTHR43798">
    <property type="entry name" value="MONOACYLGLYCEROL LIPASE"/>
    <property type="match status" value="1"/>
</dbReference>
<sequence length="287" mass="31861">MGRVQAGEVQLGWREWGRGDVAVVFIHGNLASKDWIELAAPLFPTGLRVVAIDWRGCGDSDRPKPTAGYANYSMQQHAEDMLAALDTLEISYCHLATHSTGGIIAARMLLMQPERFGRVFSLDPVTPLGMAFNADQIGLFRAMMASKELTRTIMATAASSLFVPESMAPNAVPRFREGLPEIQALFDRIIDQTFGVSEGIWIGTPVNLTRENESRELERRMQQLRHPHLVLWGEWDGWILPADLRVMVEAMPDCRLVIVPGIGHSMNLERPALYAGYFGAWFGGLPA</sequence>
<organism evidence="2 3">
    <name type="scientific">Bradyrhizobium shewense</name>
    <dbReference type="NCBI Taxonomy" id="1761772"/>
    <lineage>
        <taxon>Bacteria</taxon>
        <taxon>Pseudomonadati</taxon>
        <taxon>Pseudomonadota</taxon>
        <taxon>Alphaproteobacteria</taxon>
        <taxon>Hyphomicrobiales</taxon>
        <taxon>Nitrobacteraceae</taxon>
        <taxon>Bradyrhizobium</taxon>
    </lineage>
</organism>
<protein>
    <submittedName>
        <fullName evidence="2">Pimeloyl-ACP methyl ester carboxylesterase</fullName>
    </submittedName>
</protein>
<evidence type="ECO:0000259" key="1">
    <source>
        <dbReference type="Pfam" id="PF00561"/>
    </source>
</evidence>
<dbReference type="Pfam" id="PF00561">
    <property type="entry name" value="Abhydrolase_1"/>
    <property type="match status" value="1"/>
</dbReference>
<accession>A0A1C3XGZ1</accession>